<feature type="region of interest" description="Disordered" evidence="2">
    <location>
        <begin position="457"/>
        <end position="488"/>
    </location>
</feature>
<gene>
    <name evidence="3" type="primary">plcC</name>
    <name evidence="3" type="ORF">LCER1_G004528</name>
</gene>
<dbReference type="InterPro" id="IPR007312">
    <property type="entry name" value="Phosphoesterase"/>
</dbReference>
<evidence type="ECO:0000313" key="3">
    <source>
        <dbReference type="EMBL" id="TVY56423.1"/>
    </source>
</evidence>
<evidence type="ECO:0000313" key="4">
    <source>
        <dbReference type="Proteomes" id="UP000481288"/>
    </source>
</evidence>
<dbReference type="AlphaFoldDB" id="A0A7D8Z9I7"/>
<organism evidence="3 4">
    <name type="scientific">Lachnellula cervina</name>
    <dbReference type="NCBI Taxonomy" id="1316786"/>
    <lineage>
        <taxon>Eukaryota</taxon>
        <taxon>Fungi</taxon>
        <taxon>Dikarya</taxon>
        <taxon>Ascomycota</taxon>
        <taxon>Pezizomycotina</taxon>
        <taxon>Leotiomycetes</taxon>
        <taxon>Helotiales</taxon>
        <taxon>Lachnaceae</taxon>
        <taxon>Lachnellula</taxon>
    </lineage>
</organism>
<keyword evidence="1" id="KW-0378">Hydrolase</keyword>
<evidence type="ECO:0000256" key="2">
    <source>
        <dbReference type="SAM" id="MobiDB-lite"/>
    </source>
</evidence>
<dbReference type="Proteomes" id="UP000481288">
    <property type="component" value="Unassembled WGS sequence"/>
</dbReference>
<dbReference type="PANTHER" id="PTHR31956:SF1">
    <property type="entry name" value="NON-SPECIFIC PHOSPHOLIPASE C1"/>
    <property type="match status" value="1"/>
</dbReference>
<name>A0A7D8Z9I7_9HELO</name>
<dbReference type="GO" id="GO:0042578">
    <property type="term" value="F:phosphoric ester hydrolase activity"/>
    <property type="evidence" value="ECO:0007669"/>
    <property type="project" value="UniProtKB-ARBA"/>
</dbReference>
<dbReference type="InterPro" id="IPR017850">
    <property type="entry name" value="Alkaline_phosphatase_core_sf"/>
</dbReference>
<keyword evidence="4" id="KW-1185">Reference proteome</keyword>
<evidence type="ECO:0000256" key="1">
    <source>
        <dbReference type="ARBA" id="ARBA00022801"/>
    </source>
</evidence>
<accession>A0A7D8Z9I7</accession>
<dbReference type="PANTHER" id="PTHR31956">
    <property type="entry name" value="NON-SPECIFIC PHOSPHOLIPASE C4-RELATED"/>
    <property type="match status" value="1"/>
</dbReference>
<dbReference type="OrthoDB" id="5135119at2759"/>
<reference evidence="3 4" key="1">
    <citation type="submission" date="2018-05" db="EMBL/GenBank/DDBJ databases">
        <title>Whole genome sequencing for identification of molecular markers to develop diagnostic detection tools for the regulated plant pathogen Lachnellula willkommii.</title>
        <authorList>
            <person name="Giroux E."/>
            <person name="Bilodeau G."/>
        </authorList>
    </citation>
    <scope>NUCLEOTIDE SEQUENCE [LARGE SCALE GENOMIC DNA]</scope>
    <source>
        <strain evidence="3 4">CBS 625.97</strain>
    </source>
</reference>
<dbReference type="InterPro" id="IPR008999">
    <property type="entry name" value="Actin-crosslinking"/>
</dbReference>
<proteinExistence type="predicted"/>
<comment type="caution">
    <text evidence="3">The sequence shown here is derived from an EMBL/GenBank/DDBJ whole genome shotgun (WGS) entry which is preliminary data.</text>
</comment>
<sequence>MKTTLIFIYASIVSAGSLKDVKHVVLFMQENRAFDHYFGTMAGVRGFSDPNVQVNADGKNTFQQKVTPDISTEAETLLPYYINYLGGNWTESTQCTGAGQNSFQNNQACLNYDLNNLWAVNNTPTSWAHFRRQDVPVHFSIAEAWTVADMYQEGVIAATEPNRVTWMTGSVNCPGGPQTPDQGGAVLDNNGTPGCEAPGFACFPFSWKTVPEFHQDAGVTWQVYQDDDPLTKYGNSYPGLDKFYSDAEAGILPQVSWIVGPAELSEHVPYLPRDGAWLQKKVVDAVVHGAAYNSTVVMISYDDAPETGGWGDHVTPFHSSPGTPGEWLNVDNDVFGHLGQTYTGPGIFESLASTHSIADLSRLSSSFLHHLPLDTRRQCLHRNGRSQFPDNLQQWLEALGYNGAATDQMPAWRRQHMSTLLNAFDFDHPDYSIPNLVEAITPSEDADGNWDGASICQGRYGEPPTKPPAPFGPENENSDPSKLSEEGFKPVRGYLTEGRYLVFEMNGYAVTAKPNATDITGTETTPEHRNKNQRWIVHAMGGTATDGGQGSGAFVLSSAADGRFLADHTSLANDRSGAETYTIADMGNGKGYSLMKENGKYLSINSNGTIDIVSGGVEGFQTFSVTYQS</sequence>
<dbReference type="Gene3D" id="3.40.720.10">
    <property type="entry name" value="Alkaline Phosphatase, subunit A"/>
    <property type="match status" value="2"/>
</dbReference>
<dbReference type="Pfam" id="PF04185">
    <property type="entry name" value="Phosphoesterase"/>
    <property type="match status" value="1"/>
</dbReference>
<dbReference type="SUPFAM" id="SSF50405">
    <property type="entry name" value="Actin-crosslinking proteins"/>
    <property type="match status" value="1"/>
</dbReference>
<dbReference type="EMBL" id="QGMG01000161">
    <property type="protein sequence ID" value="TVY56423.1"/>
    <property type="molecule type" value="Genomic_DNA"/>
</dbReference>
<protein>
    <submittedName>
        <fullName evidence="3">Phospholipase C 3</fullName>
    </submittedName>
</protein>